<reference evidence="2 3" key="2">
    <citation type="journal article" date="2011" name="Stand. Genomic Sci.">
        <title>Complete genome sequence of Ferroglobus placidus AEDII12DO.</title>
        <authorList>
            <person name="Anderson I."/>
            <person name="Risso C."/>
            <person name="Holmes D."/>
            <person name="Lucas S."/>
            <person name="Copeland A."/>
            <person name="Lapidus A."/>
            <person name="Cheng J.F."/>
            <person name="Bruce D."/>
            <person name="Goodwin L."/>
            <person name="Pitluck S."/>
            <person name="Saunders E."/>
            <person name="Brettin T."/>
            <person name="Detter J.C."/>
            <person name="Han C."/>
            <person name="Tapia R."/>
            <person name="Larimer F."/>
            <person name="Land M."/>
            <person name="Hauser L."/>
            <person name="Woyke T."/>
            <person name="Lovley D."/>
            <person name="Kyrpides N."/>
            <person name="Ivanova N."/>
        </authorList>
    </citation>
    <scope>NUCLEOTIDE SEQUENCE [LARGE SCALE GENOMIC DNA]</scope>
    <source>
        <strain evidence="3">DSM 10642 / AEDII12DO</strain>
    </source>
</reference>
<reference evidence="3" key="1">
    <citation type="submission" date="2010-02" db="EMBL/GenBank/DDBJ databases">
        <title>Complete sequence of Ferroglobus placidus DSM 10642.</title>
        <authorList>
            <consortium name="US DOE Joint Genome Institute"/>
            <person name="Lucas S."/>
            <person name="Copeland A."/>
            <person name="Lapidus A."/>
            <person name="Cheng J.-F."/>
            <person name="Bruce D."/>
            <person name="Goodwin L."/>
            <person name="Pitluck S."/>
            <person name="Saunders E."/>
            <person name="Brettin T."/>
            <person name="Detter J.C."/>
            <person name="Han C."/>
            <person name="Tapia R."/>
            <person name="Larimer F."/>
            <person name="Land M."/>
            <person name="Hauser L."/>
            <person name="Kyrpides N."/>
            <person name="Ivanova N."/>
            <person name="Holmes D."/>
            <person name="Lovley D."/>
            <person name="Kyrpides N."/>
            <person name="Anderson I.J."/>
            <person name="Woyke T."/>
        </authorList>
    </citation>
    <scope>NUCLEOTIDE SEQUENCE [LARGE SCALE GENOMIC DNA]</scope>
    <source>
        <strain evidence="3">DSM 10642 / AEDII12DO</strain>
    </source>
</reference>
<dbReference type="eggNOG" id="arCOG07413">
    <property type="taxonomic scope" value="Archaea"/>
</dbReference>
<dbReference type="PaxDb" id="589924-Ferp_1655"/>
<dbReference type="InterPro" id="IPR011604">
    <property type="entry name" value="PDDEXK-like_dom_sf"/>
</dbReference>
<dbReference type="STRING" id="589924.Ferp_1655"/>
<proteinExistence type="predicted"/>
<dbReference type="HOGENOM" id="CLU_488025_0_0_2"/>
<dbReference type="AlphaFoldDB" id="D3RZ89"/>
<sequence>MLIEDHIKNLTKQEGCAKAASEILSRTAHLIKARSVAYGAAHCIFKARLVEAFGASGFFQSIIPGKGNLVHQILAIAFPRAFVDKIKRNLQELKYYVDEAEKLLEEYGMISDPSPNLISTAKNESLTMLKHALKVIPEIAEKIGLELERARVYAEMQLMSYKLHVWGVIDALVEDRINRKAIVIDWKTGHQLESKAAQISDPDIAQVCCYALLEADRLEFEDPRKPVLEGEIVPLIIRPRGNIPVASISPVYETMKRRTTLEEYLNNIILAAEHLTLVLSNVRRLIGPTFENICKFKTRQGRRASAFRYTPYNLPKGNPKTNSYRCKICGLTEECLFYIGSYEEPEEIDRLAWRSRYAIYAIRENALMPYKEIHEKISYYNFDVRSFEQGETFTLESGNRIDVFSDAEASEDGIILRREVREREIREERIISVREGRPVAVFFYEDVKSPLLRLSFVGRVDEFQQEEDEVSILVSAPNIPSRLHHILFKFYLENWRDLTLSILAVETNVDLTQMELRAIDAFQRGTKRMKEKLYNLEENLENLKNEALAILFGSLPLR</sequence>
<keyword evidence="3" id="KW-1185">Reference proteome</keyword>
<gene>
    <name evidence="2" type="ordered locus">Ferp_1655</name>
</gene>
<feature type="domain" description="PD-(D/E)XK endonuclease-like" evidence="1">
    <location>
        <begin position="65"/>
        <end position="229"/>
    </location>
</feature>
<dbReference type="Proteomes" id="UP000002613">
    <property type="component" value="Chromosome"/>
</dbReference>
<name>D3RZ89_FERPA</name>
<dbReference type="KEGG" id="fpl:Ferp_1655"/>
<dbReference type="InterPro" id="IPR038726">
    <property type="entry name" value="PDDEXK_AddAB-type"/>
</dbReference>
<dbReference type="Gene3D" id="3.90.320.10">
    <property type="match status" value="1"/>
</dbReference>
<accession>D3RZ89</accession>
<evidence type="ECO:0000313" key="2">
    <source>
        <dbReference type="EMBL" id="ADC65802.1"/>
    </source>
</evidence>
<dbReference type="OrthoDB" id="21338at2157"/>
<dbReference type="RefSeq" id="WP_012966142.1">
    <property type="nucleotide sequence ID" value="NC_013849.1"/>
</dbReference>
<protein>
    <recommendedName>
        <fullName evidence="1">PD-(D/E)XK endonuclease-like domain-containing protein</fullName>
    </recommendedName>
</protein>
<dbReference type="GeneID" id="8779179"/>
<dbReference type="Pfam" id="PF12705">
    <property type="entry name" value="PDDEXK_1"/>
    <property type="match status" value="1"/>
</dbReference>
<organism evidence="2 3">
    <name type="scientific">Ferroglobus placidus (strain DSM 10642 / AEDII12DO)</name>
    <dbReference type="NCBI Taxonomy" id="589924"/>
    <lineage>
        <taxon>Archaea</taxon>
        <taxon>Methanobacteriati</taxon>
        <taxon>Methanobacteriota</taxon>
        <taxon>Archaeoglobi</taxon>
        <taxon>Archaeoglobales</taxon>
        <taxon>Archaeoglobaceae</taxon>
        <taxon>Ferroglobus</taxon>
    </lineage>
</organism>
<evidence type="ECO:0000259" key="1">
    <source>
        <dbReference type="Pfam" id="PF12705"/>
    </source>
</evidence>
<evidence type="ECO:0000313" key="3">
    <source>
        <dbReference type="Proteomes" id="UP000002613"/>
    </source>
</evidence>
<dbReference type="EMBL" id="CP001899">
    <property type="protein sequence ID" value="ADC65802.1"/>
    <property type="molecule type" value="Genomic_DNA"/>
</dbReference>